<evidence type="ECO:0000313" key="4">
    <source>
        <dbReference type="Proteomes" id="UP000002770"/>
    </source>
</evidence>
<dbReference type="OrthoDB" id="9802525at2"/>
<dbReference type="eggNOG" id="COG0438">
    <property type="taxonomic scope" value="Bacteria"/>
</dbReference>
<dbReference type="Pfam" id="PF00534">
    <property type="entry name" value="Glycos_transf_1"/>
    <property type="match status" value="1"/>
</dbReference>
<dbReference type="GO" id="GO:0016757">
    <property type="term" value="F:glycosyltransferase activity"/>
    <property type="evidence" value="ECO:0007669"/>
    <property type="project" value="InterPro"/>
</dbReference>
<keyword evidence="4" id="KW-1185">Reference proteome</keyword>
<organism evidence="3 4">
    <name type="scientific">Legionella drancourtii LLAP12</name>
    <dbReference type="NCBI Taxonomy" id="658187"/>
    <lineage>
        <taxon>Bacteria</taxon>
        <taxon>Pseudomonadati</taxon>
        <taxon>Pseudomonadota</taxon>
        <taxon>Gammaproteobacteria</taxon>
        <taxon>Legionellales</taxon>
        <taxon>Legionellaceae</taxon>
        <taxon>Legionella</taxon>
    </lineage>
</organism>
<proteinExistence type="predicted"/>
<dbReference type="Gene3D" id="3.40.50.2000">
    <property type="entry name" value="Glycogen Phosphorylase B"/>
    <property type="match status" value="2"/>
</dbReference>
<name>G9ETW2_9GAMM</name>
<dbReference type="Proteomes" id="UP000002770">
    <property type="component" value="Unassembled WGS sequence"/>
</dbReference>
<dbReference type="PANTHER" id="PTHR12526">
    <property type="entry name" value="GLYCOSYLTRANSFERASE"/>
    <property type="match status" value="1"/>
</dbReference>
<evidence type="ECO:0000259" key="1">
    <source>
        <dbReference type="Pfam" id="PF00534"/>
    </source>
</evidence>
<dbReference type="HOGENOM" id="CLU_009583_2_1_6"/>
<reference evidence="3 4" key="1">
    <citation type="journal article" date="2011" name="BMC Genomics">
        <title>Insight into cross-talk between intra-amoebal pathogens.</title>
        <authorList>
            <person name="Gimenez G."/>
            <person name="Bertelli C."/>
            <person name="Moliner C."/>
            <person name="Robert C."/>
            <person name="Raoult D."/>
            <person name="Fournier P.E."/>
            <person name="Greub G."/>
        </authorList>
    </citation>
    <scope>NUCLEOTIDE SEQUENCE [LARGE SCALE GENOMIC DNA]</scope>
    <source>
        <strain evidence="3 4">LLAP12</strain>
    </source>
</reference>
<evidence type="ECO:0000313" key="3">
    <source>
        <dbReference type="EMBL" id="EHL29313.1"/>
    </source>
</evidence>
<feature type="domain" description="Glycosyltransferase subfamily 4-like N-terminal" evidence="2">
    <location>
        <begin position="15"/>
        <end position="171"/>
    </location>
</feature>
<dbReference type="InterPro" id="IPR001296">
    <property type="entry name" value="Glyco_trans_1"/>
</dbReference>
<feature type="domain" description="Glycosyl transferase family 1" evidence="1">
    <location>
        <begin position="192"/>
        <end position="343"/>
    </location>
</feature>
<gene>
    <name evidence="3" type="ORF">LDG_8748</name>
</gene>
<evidence type="ECO:0000259" key="2">
    <source>
        <dbReference type="Pfam" id="PF13439"/>
    </source>
</evidence>
<dbReference type="PANTHER" id="PTHR12526:SF627">
    <property type="entry name" value="D-RHAMNOSYLTRANSFERASE WBPZ"/>
    <property type="match status" value="1"/>
</dbReference>
<dbReference type="RefSeq" id="WP_006872616.1">
    <property type="nucleotide sequence ID" value="NZ_JH413848.1"/>
</dbReference>
<dbReference type="InterPro" id="IPR028098">
    <property type="entry name" value="Glyco_trans_4-like_N"/>
</dbReference>
<accession>G9ETW2</accession>
<dbReference type="InParanoid" id="G9ETW2"/>
<dbReference type="STRING" id="658187.LDG_8748"/>
<dbReference type="SUPFAM" id="SSF53756">
    <property type="entry name" value="UDP-Glycosyltransferase/glycogen phosphorylase"/>
    <property type="match status" value="1"/>
</dbReference>
<dbReference type="Pfam" id="PF13439">
    <property type="entry name" value="Glyco_transf_4"/>
    <property type="match status" value="1"/>
</dbReference>
<keyword evidence="3" id="KW-0808">Transferase</keyword>
<dbReference type="AlphaFoldDB" id="G9ETW2"/>
<protein>
    <submittedName>
        <fullName evidence="3">Glycosyl transferase, group 1</fullName>
    </submittedName>
</protein>
<sequence>MNILHVYKTFLNDTFGGVEQTIYQMAKANDPRFSHTVLSLSKDWQETEITHEGIKNLCYKENFSIASNSISFSLLRDFNKIAQKTDVIHYHFPWPFADVLHLFWRIKKPSVLTYHSDIVRQQQLLFFYRPLMNRFLSSVDRIVATSPNYLASSPTLQKYKDKVTAIPIGLNRASYPVPTAEQYTYWRNSFGNRFFLFIGVLRYYKGLHILLDALKNTTFPVLIVGTGPLEEELKVYANKLNLTHVHFLGRLSDTDKMALLDLCLSVLFPSHLRSEAFGISLLEGAMMGKPLISAEIGTGTSFINVNGETGFVIPPDDAVALRDAMQFIWDNPRESALMGENAAARYQALFTGDRMVAEYGKVYEDIVSSKHGSKFA</sequence>
<dbReference type="GO" id="GO:1901135">
    <property type="term" value="P:carbohydrate derivative metabolic process"/>
    <property type="evidence" value="ECO:0007669"/>
    <property type="project" value="UniProtKB-ARBA"/>
</dbReference>
<dbReference type="EMBL" id="JH413848">
    <property type="protein sequence ID" value="EHL29313.1"/>
    <property type="molecule type" value="Genomic_DNA"/>
</dbReference>